<dbReference type="InterPro" id="IPR000896">
    <property type="entry name" value="Hemocyanin/hexamerin_mid_dom"/>
</dbReference>
<accession>A0A397TSI1</accession>
<evidence type="ECO:0000256" key="2">
    <source>
        <dbReference type="ARBA" id="ARBA00022525"/>
    </source>
</evidence>
<evidence type="ECO:0000256" key="3">
    <source>
        <dbReference type="ARBA" id="ARBA00022723"/>
    </source>
</evidence>
<dbReference type="SUPFAM" id="SSF81296">
    <property type="entry name" value="E set domains"/>
    <property type="match status" value="1"/>
</dbReference>
<dbReference type="InterPro" id="IPR014756">
    <property type="entry name" value="Ig_E-set"/>
</dbReference>
<feature type="region of interest" description="Disordered" evidence="5">
    <location>
        <begin position="117"/>
        <end position="147"/>
    </location>
</feature>
<dbReference type="GO" id="GO:0046872">
    <property type="term" value="F:metal ion binding"/>
    <property type="evidence" value="ECO:0007669"/>
    <property type="project" value="UniProtKB-KW"/>
</dbReference>
<dbReference type="InterPro" id="IPR037020">
    <property type="entry name" value="Hemocyanin_C_sf"/>
</dbReference>
<dbReference type="OrthoDB" id="8119704at2759"/>
<dbReference type="GO" id="GO:0005576">
    <property type="term" value="C:extracellular region"/>
    <property type="evidence" value="ECO:0007669"/>
    <property type="project" value="UniProtKB-SubCell"/>
</dbReference>
<organism evidence="7 8">
    <name type="scientific">Glomus cerebriforme</name>
    <dbReference type="NCBI Taxonomy" id="658196"/>
    <lineage>
        <taxon>Eukaryota</taxon>
        <taxon>Fungi</taxon>
        <taxon>Fungi incertae sedis</taxon>
        <taxon>Mucoromycota</taxon>
        <taxon>Glomeromycotina</taxon>
        <taxon>Glomeromycetes</taxon>
        <taxon>Glomerales</taxon>
        <taxon>Glomeraceae</taxon>
        <taxon>Glomus</taxon>
    </lineage>
</organism>
<keyword evidence="2" id="KW-0964">Secreted</keyword>
<reference evidence="7 8" key="1">
    <citation type="submission" date="2018-06" db="EMBL/GenBank/DDBJ databases">
        <title>Comparative genomics reveals the genomic features of Rhizophagus irregularis, R. cerebriforme, R. diaphanum and Gigaspora rosea, and their symbiotic lifestyle signature.</title>
        <authorList>
            <person name="Morin E."/>
            <person name="San Clemente H."/>
            <person name="Chen E.C.H."/>
            <person name="De La Providencia I."/>
            <person name="Hainaut M."/>
            <person name="Kuo A."/>
            <person name="Kohler A."/>
            <person name="Murat C."/>
            <person name="Tang N."/>
            <person name="Roy S."/>
            <person name="Loubradou J."/>
            <person name="Henrissat B."/>
            <person name="Grigoriev I.V."/>
            <person name="Corradi N."/>
            <person name="Roux C."/>
            <person name="Martin F.M."/>
        </authorList>
    </citation>
    <scope>NUCLEOTIDE SEQUENCE [LARGE SCALE GENOMIC DNA]</scope>
    <source>
        <strain evidence="7 8">DAOM 227022</strain>
    </source>
</reference>
<dbReference type="PANTHER" id="PTHR11511:SF4">
    <property type="entry name" value="PHENOLOXIDASE 2-RELATED"/>
    <property type="match status" value="1"/>
</dbReference>
<dbReference type="EMBL" id="QKYT01000024">
    <property type="protein sequence ID" value="RIA97854.1"/>
    <property type="molecule type" value="Genomic_DNA"/>
</dbReference>
<gene>
    <name evidence="7" type="ORF">C1645_813570</name>
</gene>
<dbReference type="Proteomes" id="UP000265703">
    <property type="component" value="Unassembled WGS sequence"/>
</dbReference>
<evidence type="ECO:0000256" key="4">
    <source>
        <dbReference type="ARBA" id="ARBA00023157"/>
    </source>
</evidence>
<comment type="subcellular location">
    <subcellularLocation>
        <location evidence="1">Secreted</location>
    </subcellularLocation>
</comment>
<proteinExistence type="predicted"/>
<dbReference type="PANTHER" id="PTHR11511">
    <property type="entry name" value="LARVAL STORAGE PROTEIN/PHENOLOXIDASE"/>
    <property type="match status" value="1"/>
</dbReference>
<protein>
    <recommendedName>
        <fullName evidence="6">Tyrosinase copper-binding domain-containing protein</fullName>
    </recommendedName>
</protein>
<keyword evidence="3" id="KW-0479">Metal-binding</keyword>
<comment type="caution">
    <text evidence="7">The sequence shown here is derived from an EMBL/GenBank/DDBJ whole genome shotgun (WGS) entry which is preliminary data.</text>
</comment>
<evidence type="ECO:0000313" key="7">
    <source>
        <dbReference type="EMBL" id="RIA97854.1"/>
    </source>
</evidence>
<dbReference type="Gene3D" id="1.10.1280.10">
    <property type="entry name" value="Di-copper center containing domain from catechol oxidase"/>
    <property type="match status" value="1"/>
</dbReference>
<dbReference type="Gene3D" id="2.60.40.1520">
    <property type="entry name" value="Hemocyanin, C-terminal domain"/>
    <property type="match status" value="1"/>
</dbReference>
<dbReference type="InterPro" id="IPR002227">
    <property type="entry name" value="Tyrosinase_Cu-bd"/>
</dbReference>
<dbReference type="InterPro" id="IPR008922">
    <property type="entry name" value="Di-copper_centre_dom_sf"/>
</dbReference>
<evidence type="ECO:0000259" key="6">
    <source>
        <dbReference type="PROSITE" id="PS00498"/>
    </source>
</evidence>
<feature type="compositionally biased region" description="Basic residues" evidence="5">
    <location>
        <begin position="1"/>
        <end position="11"/>
    </location>
</feature>
<dbReference type="STRING" id="658196.A0A397TSI1"/>
<dbReference type="Pfam" id="PF00372">
    <property type="entry name" value="Hemocyanin_M"/>
    <property type="match status" value="1"/>
</dbReference>
<name>A0A397TSI1_9GLOM</name>
<dbReference type="Pfam" id="PF03723">
    <property type="entry name" value="Hemocyanin_C"/>
    <property type="match status" value="1"/>
</dbReference>
<dbReference type="InterPro" id="IPR005203">
    <property type="entry name" value="Hemocyanin_C"/>
</dbReference>
<keyword evidence="4" id="KW-1015">Disulfide bond</keyword>
<dbReference type="InterPro" id="IPR013788">
    <property type="entry name" value="Hemocyanin/hexamerin"/>
</dbReference>
<dbReference type="SUPFAM" id="SSF48056">
    <property type="entry name" value="Di-copper centre-containing domain"/>
    <property type="match status" value="1"/>
</dbReference>
<evidence type="ECO:0000256" key="5">
    <source>
        <dbReference type="SAM" id="MobiDB-lite"/>
    </source>
</evidence>
<dbReference type="PROSITE" id="PS00498">
    <property type="entry name" value="TYROSINASE_2"/>
    <property type="match status" value="1"/>
</dbReference>
<dbReference type="GO" id="GO:0016491">
    <property type="term" value="F:oxidoreductase activity"/>
    <property type="evidence" value="ECO:0007669"/>
    <property type="project" value="InterPro"/>
</dbReference>
<keyword evidence="8" id="KW-1185">Reference proteome</keyword>
<feature type="region of interest" description="Disordered" evidence="5">
    <location>
        <begin position="532"/>
        <end position="555"/>
    </location>
</feature>
<dbReference type="PRINTS" id="PR00187">
    <property type="entry name" value="HAEMOCYANIN"/>
</dbReference>
<evidence type="ECO:0000256" key="1">
    <source>
        <dbReference type="ARBA" id="ARBA00004613"/>
    </source>
</evidence>
<evidence type="ECO:0000313" key="8">
    <source>
        <dbReference type="Proteomes" id="UP000265703"/>
    </source>
</evidence>
<feature type="domain" description="Tyrosinase copper-binding" evidence="6">
    <location>
        <begin position="355"/>
        <end position="366"/>
    </location>
</feature>
<feature type="region of interest" description="Disordered" evidence="5">
    <location>
        <begin position="1"/>
        <end position="20"/>
    </location>
</feature>
<sequence length="666" mass="75660">MSNVRKGKSGKKISPDQNSINEFLKVPKNFRKDEARVKNFMGFTPFDPKQAKQAVELNSKFMKIANANPNDPIPKVLEFAKVESEKTDPELIRWALMSFITHHPAARSKSLRIPSLAQRAPDAAAPKKKKLPTAPGPIVSDKPTEAPDGDVELLFDWWREDPNFNEHHEHWHVVYQGVPDPNNPDVTINKDRHGELFIYMHRQMLARFDAERQALNVPLIKPLDDYRAPIPEGYKPNQNLVDTDDNNTTFGTREANAVLGDVGENITIEGMEKNRNDIEEAVKKGQFVDGTEITTNLFGAILEPSETDKQNLVDYYGGLHGNGHVALAYISNPSRANEEGVDPGVMYNPRVAARDPVFWRWHRHIDDLVYKWESKQQQNDFSKSPPPVKIREGDIILVFKDKLPINHGATQDDEATAFGEQTFGGNNFDTDVSNNEYVTHGLETKMKRRLWTYVEDSGASEEIEYLFPREFYYYFRVENTSSSPLNATFRVFLAPEELADSVRHWIELDKFKQELPPNSKTVVSRDCDMSSVIRQPPQKTEDELDDTVTQPGTEDDSAEQFCDCGWPFHLLLPRGRKGGAKYKLLVFITDWSQDEVPRLSRCGSISFCGAEGPAEKYPDSKPMGYPFDKPFKNNSYKETFAGLNNATIKDVTISWVDDFPEIVVEA</sequence>
<dbReference type="AlphaFoldDB" id="A0A397TSI1"/>